<evidence type="ECO:0000256" key="1">
    <source>
        <dbReference type="ARBA" id="ARBA00004196"/>
    </source>
</evidence>
<evidence type="ECO:0000256" key="3">
    <source>
        <dbReference type="SAM" id="SignalP"/>
    </source>
</evidence>
<dbReference type="InterPro" id="IPR034984">
    <property type="entry name" value="Imelysin-like_IPPA"/>
</dbReference>
<gene>
    <name evidence="5" type="ORF">JL111_11255</name>
</gene>
<dbReference type="InterPro" id="IPR038352">
    <property type="entry name" value="Imelysin_sf"/>
</dbReference>
<dbReference type="Pfam" id="PF09375">
    <property type="entry name" value="Peptidase_M75"/>
    <property type="match status" value="1"/>
</dbReference>
<comment type="caution">
    <text evidence="5">The sequence shown here is derived from an EMBL/GenBank/DDBJ whole genome shotgun (WGS) entry which is preliminary data.</text>
</comment>
<keyword evidence="6" id="KW-1185">Reference proteome</keyword>
<dbReference type="CDD" id="cd14659">
    <property type="entry name" value="Imelysin-like_IPPA"/>
    <property type="match status" value="1"/>
</dbReference>
<dbReference type="Proteomes" id="UP000644749">
    <property type="component" value="Unassembled WGS sequence"/>
</dbReference>
<evidence type="ECO:0000259" key="4">
    <source>
        <dbReference type="Pfam" id="PF09375"/>
    </source>
</evidence>
<protein>
    <submittedName>
        <fullName evidence="5">Imelysin family protein</fullName>
    </submittedName>
</protein>
<name>A0ABS1S7J4_9RHOB</name>
<evidence type="ECO:0000313" key="5">
    <source>
        <dbReference type="EMBL" id="MBL3674064.1"/>
    </source>
</evidence>
<feature type="domain" description="Imelysin-like" evidence="4">
    <location>
        <begin position="35"/>
        <end position="309"/>
    </location>
</feature>
<sequence>MAPIALTRMAALAALAALLGTPATADLAEAVDQVITPAYAGLADAAADLDDAARQDCAPAAMRAPFQQAWDAWARIDFLRLGPVEEQGRSLAIAFWPDPKSSGLRAQQALVAGDPQVIADPALFAQVSVAARGLSGLERLLYPSALTGAEDRLCALRRATAADLARMTAEIAAEWPAHAALLTTPGDANTSYLTTDEARQALFTQLVTGLASLSDGRLGRPLGTFQKPRPERAEAVASGRSLRNIRLSLEGLRDLALALHPDAPLTKAAFDRALALAQDLEDPVLAGVSTPQGRLKVEILQQAVQSAQAAVETEIGAALGVSTGFNAKDGD</sequence>
<evidence type="ECO:0000256" key="2">
    <source>
        <dbReference type="ARBA" id="ARBA00022729"/>
    </source>
</evidence>
<accession>A0ABS1S7J4</accession>
<dbReference type="Gene3D" id="1.20.1420.20">
    <property type="entry name" value="M75 peptidase, HXXE motif"/>
    <property type="match status" value="1"/>
</dbReference>
<dbReference type="InterPro" id="IPR018976">
    <property type="entry name" value="Imelysin-like"/>
</dbReference>
<dbReference type="RefSeq" id="WP_191310453.1">
    <property type="nucleotide sequence ID" value="NZ_BNCL01000008.1"/>
</dbReference>
<dbReference type="EMBL" id="JAESHT010000008">
    <property type="protein sequence ID" value="MBL3674064.1"/>
    <property type="molecule type" value="Genomic_DNA"/>
</dbReference>
<comment type="subcellular location">
    <subcellularLocation>
        <location evidence="1">Cell envelope</location>
    </subcellularLocation>
</comment>
<keyword evidence="2 3" id="KW-0732">Signal</keyword>
<proteinExistence type="predicted"/>
<evidence type="ECO:0000313" key="6">
    <source>
        <dbReference type="Proteomes" id="UP000644749"/>
    </source>
</evidence>
<organism evidence="5 6">
    <name type="scientific">Paracoccus aerius</name>
    <dbReference type="NCBI Taxonomy" id="1915382"/>
    <lineage>
        <taxon>Bacteria</taxon>
        <taxon>Pseudomonadati</taxon>
        <taxon>Pseudomonadota</taxon>
        <taxon>Alphaproteobacteria</taxon>
        <taxon>Rhodobacterales</taxon>
        <taxon>Paracoccaceae</taxon>
        <taxon>Paracoccus</taxon>
    </lineage>
</organism>
<feature type="signal peptide" evidence="3">
    <location>
        <begin position="1"/>
        <end position="25"/>
    </location>
</feature>
<feature type="chain" id="PRO_5046936000" evidence="3">
    <location>
        <begin position="26"/>
        <end position="331"/>
    </location>
</feature>
<reference evidence="5 6" key="1">
    <citation type="submission" date="2021-01" db="EMBL/GenBank/DDBJ databases">
        <title>011410 draft genome.</title>
        <authorList>
            <person name="Lang L."/>
        </authorList>
    </citation>
    <scope>NUCLEOTIDE SEQUENCE [LARGE SCALE GENOMIC DNA]</scope>
    <source>
        <strain evidence="5 6">KCTC 42845</strain>
    </source>
</reference>